<evidence type="ECO:0000313" key="2">
    <source>
        <dbReference type="Proteomes" id="UP000502611"/>
    </source>
</evidence>
<accession>A0A6M4G3B4</accession>
<protein>
    <submittedName>
        <fullName evidence="1">Uncharacterized protein</fullName>
    </submittedName>
</protein>
<organism evidence="1 2">
    <name type="scientific">Sphingobium yanoikuyae</name>
    <name type="common">Sphingomonas yanoikuyae</name>
    <dbReference type="NCBI Taxonomy" id="13690"/>
    <lineage>
        <taxon>Bacteria</taxon>
        <taxon>Pseudomonadati</taxon>
        <taxon>Pseudomonadota</taxon>
        <taxon>Alphaproteobacteria</taxon>
        <taxon>Sphingomonadales</taxon>
        <taxon>Sphingomonadaceae</taxon>
        <taxon>Sphingobium</taxon>
    </lineage>
</organism>
<gene>
    <name evidence="1" type="ORF">HH800_05660</name>
</gene>
<sequence>MRPDDSDWWPENETRAAIIVRYGIALAGPVAALRLETTFPADAAKGEVPNEAETMGLQFLLDADGCRMLGEHFLQVADMMTRNQRPMN</sequence>
<dbReference type="AlphaFoldDB" id="A0A6M4G3B4"/>
<dbReference type="RefSeq" id="WP_169860445.1">
    <property type="nucleotide sequence ID" value="NZ_CP053021.1"/>
</dbReference>
<evidence type="ECO:0000313" key="1">
    <source>
        <dbReference type="EMBL" id="QJR01725.1"/>
    </source>
</evidence>
<name>A0A6M4G3B4_SPHYA</name>
<dbReference type="Proteomes" id="UP000502611">
    <property type="component" value="Chromosome"/>
</dbReference>
<dbReference type="EMBL" id="CP053021">
    <property type="protein sequence ID" value="QJR01725.1"/>
    <property type="molecule type" value="Genomic_DNA"/>
</dbReference>
<reference evidence="1 2" key="1">
    <citation type="submission" date="2020-04" db="EMBL/GenBank/DDBJ databases">
        <title>The Whole Genome Analysis of High salt-tolerant Sphingobium yanoikuyae YC-XJ2 with Aryl organophosphorus flame retardants (aryl-OPFRs)-degrading capacity and characteristics of Related phosphotriesterase.</title>
        <authorList>
            <person name="Li X."/>
        </authorList>
    </citation>
    <scope>NUCLEOTIDE SEQUENCE [LARGE SCALE GENOMIC DNA]</scope>
    <source>
        <strain evidence="1 2">YC-XJ2</strain>
    </source>
</reference>
<proteinExistence type="predicted"/>